<keyword evidence="4 6" id="KW-1133">Transmembrane helix</keyword>
<dbReference type="Pfam" id="PF09335">
    <property type="entry name" value="VTT_dom"/>
    <property type="match status" value="1"/>
</dbReference>
<evidence type="ECO:0000256" key="5">
    <source>
        <dbReference type="ARBA" id="ARBA00023136"/>
    </source>
</evidence>
<proteinExistence type="inferred from homology"/>
<evidence type="ECO:0000259" key="7">
    <source>
        <dbReference type="Pfam" id="PF09335"/>
    </source>
</evidence>
<feature type="transmembrane region" description="Helical" evidence="6">
    <location>
        <begin position="20"/>
        <end position="46"/>
    </location>
</feature>
<feature type="transmembrane region" description="Helical" evidence="6">
    <location>
        <begin position="135"/>
        <end position="154"/>
    </location>
</feature>
<keyword evidence="3 6" id="KW-0812">Transmembrane</keyword>
<protein>
    <recommendedName>
        <fullName evidence="6">TVP38/TMEM64 family membrane protein</fullName>
    </recommendedName>
</protein>
<accession>A0ABR8XHT8</accession>
<dbReference type="InterPro" id="IPR015414">
    <property type="entry name" value="TMEM64"/>
</dbReference>
<comment type="similarity">
    <text evidence="6">Belongs to the TVP38/TMEM64 family.</text>
</comment>
<dbReference type="PANTHER" id="PTHR12677">
    <property type="entry name" value="GOLGI APPARATUS MEMBRANE PROTEIN TVP38-RELATED"/>
    <property type="match status" value="1"/>
</dbReference>
<gene>
    <name evidence="8" type="ORF">H9632_00370</name>
</gene>
<keyword evidence="2 6" id="KW-1003">Cell membrane</keyword>
<evidence type="ECO:0000256" key="4">
    <source>
        <dbReference type="ARBA" id="ARBA00022989"/>
    </source>
</evidence>
<feature type="transmembrane region" description="Helical" evidence="6">
    <location>
        <begin position="53"/>
        <end position="75"/>
    </location>
</feature>
<keyword evidence="5 6" id="KW-0472">Membrane</keyword>
<comment type="caution">
    <text evidence="8">The sequence shown here is derived from an EMBL/GenBank/DDBJ whole genome shotgun (WGS) entry which is preliminary data.</text>
</comment>
<comment type="subcellular location">
    <subcellularLocation>
        <location evidence="1 6">Cell membrane</location>
        <topology evidence="1 6">Multi-pass membrane protein</topology>
    </subcellularLocation>
</comment>
<reference evidence="8 9" key="1">
    <citation type="submission" date="2020-08" db="EMBL/GenBank/DDBJ databases">
        <title>A Genomic Blueprint of the Chicken Gut Microbiome.</title>
        <authorList>
            <person name="Gilroy R."/>
            <person name="Ravi A."/>
            <person name="Getino M."/>
            <person name="Pursley I."/>
            <person name="Horton D.L."/>
            <person name="Alikhan N.-F."/>
            <person name="Baker D."/>
            <person name="Gharbi K."/>
            <person name="Hall N."/>
            <person name="Watson M."/>
            <person name="Adriaenssens E.M."/>
            <person name="Foster-Nyarko E."/>
            <person name="Jarju S."/>
            <person name="Secka A."/>
            <person name="Antonio M."/>
            <person name="Oren A."/>
            <person name="Chaudhuri R."/>
            <person name="La Ragione R.M."/>
            <person name="Hildebrand F."/>
            <person name="Pallen M.J."/>
        </authorList>
    </citation>
    <scope>NUCLEOTIDE SEQUENCE [LARGE SCALE GENOMIC DNA]</scope>
    <source>
        <strain evidence="8 9">Sa1YVA6</strain>
    </source>
</reference>
<dbReference type="InterPro" id="IPR032816">
    <property type="entry name" value="VTT_dom"/>
</dbReference>
<sequence>MLDWMTIDNVEIVVEKYKLLGPFFSVFLTFLESFIPVLPLFIIVIANAAAYGLFWGFLLSWLGTVAGSYLFFLMIRKFGEYRIFRRIKEQTQVKKLIHWVDIRGFTPLFVLLCLPFTPVVVVNSVAGLSNIKKKYYFLTLFISKPIMIFLISYLGSDLRQVLTSPLKIIVSIVVVLVIWGIGKFIERILNKRVERDLREIEKLRRNK</sequence>
<feature type="transmembrane region" description="Helical" evidence="6">
    <location>
        <begin position="108"/>
        <end position="128"/>
    </location>
</feature>
<evidence type="ECO:0000313" key="9">
    <source>
        <dbReference type="Proteomes" id="UP000600565"/>
    </source>
</evidence>
<name>A0ABR8XHT8_9BACL</name>
<evidence type="ECO:0000256" key="2">
    <source>
        <dbReference type="ARBA" id="ARBA00022475"/>
    </source>
</evidence>
<dbReference type="RefSeq" id="WP_191702154.1">
    <property type="nucleotide sequence ID" value="NZ_JACSPW010000001.1"/>
</dbReference>
<feature type="transmembrane region" description="Helical" evidence="6">
    <location>
        <begin position="166"/>
        <end position="185"/>
    </location>
</feature>
<evidence type="ECO:0000256" key="3">
    <source>
        <dbReference type="ARBA" id="ARBA00022692"/>
    </source>
</evidence>
<evidence type="ECO:0000256" key="1">
    <source>
        <dbReference type="ARBA" id="ARBA00004651"/>
    </source>
</evidence>
<keyword evidence="9" id="KW-1185">Reference proteome</keyword>
<evidence type="ECO:0000256" key="6">
    <source>
        <dbReference type="RuleBase" id="RU366058"/>
    </source>
</evidence>
<dbReference type="EMBL" id="JACSPW010000001">
    <property type="protein sequence ID" value="MBD8031499.1"/>
    <property type="molecule type" value="Genomic_DNA"/>
</dbReference>
<feature type="domain" description="VTT" evidence="7">
    <location>
        <begin position="39"/>
        <end position="156"/>
    </location>
</feature>
<dbReference type="PANTHER" id="PTHR12677:SF55">
    <property type="entry name" value="UNDECAPRENYL PHOSPHATE TRANSPORTER SAOUHSC_00901-RELATED"/>
    <property type="match status" value="1"/>
</dbReference>
<dbReference type="Proteomes" id="UP000600565">
    <property type="component" value="Unassembled WGS sequence"/>
</dbReference>
<evidence type="ECO:0000313" key="8">
    <source>
        <dbReference type="EMBL" id="MBD8031499.1"/>
    </source>
</evidence>
<organism evidence="8 9">
    <name type="scientific">Solibacillus merdavium</name>
    <dbReference type="NCBI Taxonomy" id="2762218"/>
    <lineage>
        <taxon>Bacteria</taxon>
        <taxon>Bacillati</taxon>
        <taxon>Bacillota</taxon>
        <taxon>Bacilli</taxon>
        <taxon>Bacillales</taxon>
        <taxon>Caryophanaceae</taxon>
        <taxon>Solibacillus</taxon>
    </lineage>
</organism>